<feature type="transmembrane region" description="Helical" evidence="5">
    <location>
        <begin position="73"/>
        <end position="94"/>
    </location>
</feature>
<feature type="transmembrane region" description="Helical" evidence="5">
    <location>
        <begin position="100"/>
        <end position="119"/>
    </location>
</feature>
<sequence length="208" mass="22969">MCTLSVLFWLLPVSGDLLFTPALTSVADAPWTLLSYPFFHKTFLHLGSNILLFTGVILFSLFGDKKVYIFRPVLYTVFAFLFPLFLFTATTILIPQWMGSLSGASGLALLAFGSVLGCYKGFPFYLFAFLGIAIILGLLLQGNSAGHIVHLGALILGIIFGKKKIFIYSLTKGEADRTDMKKQIHESGYTSLSGSQRKQLIRKDGIKR</sequence>
<organism evidence="6 7">
    <name type="scientific">Porphyromonas canoris</name>
    <dbReference type="NCBI Taxonomy" id="36875"/>
    <lineage>
        <taxon>Bacteria</taxon>
        <taxon>Pseudomonadati</taxon>
        <taxon>Bacteroidota</taxon>
        <taxon>Bacteroidia</taxon>
        <taxon>Bacteroidales</taxon>
        <taxon>Porphyromonadaceae</taxon>
        <taxon>Porphyromonas</taxon>
    </lineage>
</organism>
<comment type="caution">
    <text evidence="6">The sequence shown here is derived from an EMBL/GenBank/DDBJ whole genome shotgun (WGS) entry which is preliminary data.</text>
</comment>
<evidence type="ECO:0000256" key="3">
    <source>
        <dbReference type="ARBA" id="ARBA00022989"/>
    </source>
</evidence>
<feature type="transmembrane region" description="Helical" evidence="5">
    <location>
        <begin position="39"/>
        <end position="61"/>
    </location>
</feature>
<dbReference type="SUPFAM" id="SSF144091">
    <property type="entry name" value="Rhomboid-like"/>
    <property type="match status" value="1"/>
</dbReference>
<name>A0ABR4XKG5_9PORP</name>
<reference evidence="6 7" key="1">
    <citation type="submission" date="2014-08" db="EMBL/GenBank/DDBJ databases">
        <title>Porphyromonas canoris strain:OH2762 Genome sequencing.</title>
        <authorList>
            <person name="Wallis C."/>
            <person name="Deusch O."/>
            <person name="O'Flynn C."/>
            <person name="Davis I."/>
            <person name="Jospin G."/>
            <person name="Darling A.E."/>
            <person name="Coil D.A."/>
            <person name="Alexiev A."/>
            <person name="Horsfall A."/>
            <person name="Kirkwood N."/>
            <person name="Harris S."/>
            <person name="Eisen J.A."/>
        </authorList>
    </citation>
    <scope>NUCLEOTIDE SEQUENCE [LARGE SCALE GENOMIC DNA]</scope>
    <source>
        <strain evidence="7">COT-108 OH2762</strain>
    </source>
</reference>
<dbReference type="EMBL" id="JQZV01000013">
    <property type="protein sequence ID" value="KGN92168.1"/>
    <property type="molecule type" value="Genomic_DNA"/>
</dbReference>
<evidence type="ECO:0000256" key="1">
    <source>
        <dbReference type="ARBA" id="ARBA00004141"/>
    </source>
</evidence>
<keyword evidence="3 5" id="KW-1133">Transmembrane helix</keyword>
<feature type="transmembrane region" description="Helical" evidence="5">
    <location>
        <begin position="148"/>
        <end position="171"/>
    </location>
</feature>
<evidence type="ECO:0000313" key="6">
    <source>
        <dbReference type="EMBL" id="KGN92168.1"/>
    </source>
</evidence>
<keyword evidence="2 5" id="KW-0812">Transmembrane</keyword>
<evidence type="ECO:0000256" key="2">
    <source>
        <dbReference type="ARBA" id="ARBA00022692"/>
    </source>
</evidence>
<feature type="transmembrane region" description="Helical" evidence="5">
    <location>
        <begin position="124"/>
        <end position="142"/>
    </location>
</feature>
<proteinExistence type="predicted"/>
<accession>A0ABR4XKG5</accession>
<evidence type="ECO:0000313" key="7">
    <source>
        <dbReference type="Proteomes" id="UP000030101"/>
    </source>
</evidence>
<dbReference type="Gene3D" id="1.20.1540.10">
    <property type="entry name" value="Rhomboid-like"/>
    <property type="match status" value="1"/>
</dbReference>
<gene>
    <name evidence="6" type="ORF">HQ43_09100</name>
</gene>
<keyword evidence="4 5" id="KW-0472">Membrane</keyword>
<dbReference type="InterPro" id="IPR035952">
    <property type="entry name" value="Rhomboid-like_sf"/>
</dbReference>
<protein>
    <recommendedName>
        <fullName evidence="8">Rhomboid family intramembrane serine protease</fullName>
    </recommendedName>
</protein>
<dbReference type="Proteomes" id="UP000030101">
    <property type="component" value="Unassembled WGS sequence"/>
</dbReference>
<evidence type="ECO:0000256" key="4">
    <source>
        <dbReference type="ARBA" id="ARBA00023136"/>
    </source>
</evidence>
<comment type="subcellular location">
    <subcellularLocation>
        <location evidence="1">Membrane</location>
        <topology evidence="1">Multi-pass membrane protein</topology>
    </subcellularLocation>
</comment>
<evidence type="ECO:0000256" key="5">
    <source>
        <dbReference type="SAM" id="Phobius"/>
    </source>
</evidence>
<evidence type="ECO:0008006" key="8">
    <source>
        <dbReference type="Google" id="ProtNLM"/>
    </source>
</evidence>
<keyword evidence="7" id="KW-1185">Reference proteome</keyword>